<comment type="similarity">
    <text evidence="2">Belongs to the MTUS1 family.</text>
</comment>
<keyword evidence="4" id="KW-0539">Nucleus</keyword>
<feature type="region of interest" description="Disordered" evidence="6">
    <location>
        <begin position="469"/>
        <end position="493"/>
    </location>
</feature>
<reference evidence="7" key="1">
    <citation type="submission" date="2025-08" db="UniProtKB">
        <authorList>
            <consortium name="Ensembl"/>
        </authorList>
    </citation>
    <scope>IDENTIFICATION</scope>
</reference>
<name>A0A8D2BJ22_PIG</name>
<feature type="compositionally biased region" description="Polar residues" evidence="6">
    <location>
        <begin position="24"/>
        <end position="50"/>
    </location>
</feature>
<organism evidence="7 8">
    <name type="scientific">Sus scrofa</name>
    <name type="common">Pig</name>
    <dbReference type="NCBI Taxonomy" id="9823"/>
    <lineage>
        <taxon>Eukaryota</taxon>
        <taxon>Metazoa</taxon>
        <taxon>Chordata</taxon>
        <taxon>Craniata</taxon>
        <taxon>Vertebrata</taxon>
        <taxon>Euteleostomi</taxon>
        <taxon>Mammalia</taxon>
        <taxon>Eutheria</taxon>
        <taxon>Laurasiatheria</taxon>
        <taxon>Artiodactyla</taxon>
        <taxon>Suina</taxon>
        <taxon>Suidae</taxon>
        <taxon>Sus</taxon>
    </lineage>
</organism>
<evidence type="ECO:0000256" key="4">
    <source>
        <dbReference type="ARBA" id="ARBA00023242"/>
    </source>
</evidence>
<dbReference type="Ensembl" id="ENSSSCT00060053809.1">
    <property type="protein sequence ID" value="ENSSSCP00060022938.1"/>
    <property type="gene ID" value="ENSSSCG00060039727.1"/>
</dbReference>
<feature type="coiled-coil region" evidence="5">
    <location>
        <begin position="977"/>
        <end position="1097"/>
    </location>
</feature>
<evidence type="ECO:0000256" key="2">
    <source>
        <dbReference type="ARBA" id="ARBA00007585"/>
    </source>
</evidence>
<accession>A0A8D2BJ22</accession>
<sequence length="1162" mass="129515">MNDDNSDDKTEDKLQSLYIGDGNGNTYAYNQKSPPTQNSSTNNVSWNSANPDDMVVDYETSSAVDIGETISLNPQSVDVLDHQKSSNDFLSKETLDIYKGSACQSFACVRNSEEPKYLHNSCHSLESFQDQSVETSLPFAWKRNKDDLTLCRVTADDSSALALNQTFDMKMDNIHDTFVVHPNIEKSQALPTGTRNGNTSLSCSLPPFSHADERHVRETHCDKDSFENPQATASESQDTSYTAFSEVVMQTDVVVPDIGSECHCSSEKVTSEYPDGAQQRLGGEKEIQALTPVSDGMDVSSGSVLQEFFCSSKDEPKSEMHSWSSYGQKEMGQNLRETVSNCLIDDECSLLVPTFDNSTTQVLDPEHQVTVAKDTPVASNGKDSGTQNHTIEWVLNGSMAGQKVASSFELSWDTDNMAIGTNNLIGMSTPILEPTKASFSISPIDLTDKCSKIPKSNRELRNLPNLKGAQMNMSKPTLGKSTTKTNTPVGSKVRSTEIISYPRPNFKNVKAKVISRRVLQPKDPALSEAIPTSQLTGTSLPSSVSSSRQVTVLNKTPTSDLNAEPKAEILINKTHKQQFNKLITSQAVHVTTHSKNASHKLPRATSAMKSNQEDVDKASSSNSACESGPVAAFFQKIKGELPVKMESTECVEMTYTSNIDGISPEKKGEKENGTLMAKQQLKKEIMNETFDCGSLFLGSAPKRATISGRNITKPNSSILRKIPVPKAKVGPSISCWRRNSDSRNLNSDRTLSPQRIRLVPSSVEKGRQKNARSLCIQTQTSPDVLSSEKTLELAQFKTKCEKQSGCILQLKQLLSCGNAKFEALTVVIQHLLSEREEALKQHKALSQELVNLRGELVTASTTCEKLEKARNELQIAYEGFVQKLNQQHQTDLTELENRLKEFYTGECEKLQNIYIEEAEKYKTQLQEQFDNLNAAHETSKLEIEASHSEKIELLKKAYETSLSEIKKSHEMEKKSLEDVLYEKQESLEKQIDDLKSENDALNEKLKSEEQKRVSREKANSKSPQIMYLEQELESLKAVLEIKNEKLHQQDIKLMKMEKLVDNNTALVDKLKRFQQENEELKARMDKHMAISRQLSTEQAVLQESLEKESKVNKRLSMENEELLWKLHNGDLCSPKRSPTSPAIPFQSPRNSGSFPSPSISPR</sequence>
<feature type="region of interest" description="Disordered" evidence="6">
    <location>
        <begin position="1129"/>
        <end position="1162"/>
    </location>
</feature>
<evidence type="ECO:0000256" key="6">
    <source>
        <dbReference type="SAM" id="MobiDB-lite"/>
    </source>
</evidence>
<feature type="region of interest" description="Disordered" evidence="6">
    <location>
        <begin position="529"/>
        <end position="549"/>
    </location>
</feature>
<keyword evidence="3 5" id="KW-0175">Coiled coil</keyword>
<dbReference type="GO" id="GO:0005634">
    <property type="term" value="C:nucleus"/>
    <property type="evidence" value="ECO:0007669"/>
    <property type="project" value="UniProtKB-SubCell"/>
</dbReference>
<comment type="subcellular location">
    <subcellularLocation>
        <location evidence="1">Nucleus</location>
    </subcellularLocation>
</comment>
<protein>
    <submittedName>
        <fullName evidence="7">Microtubule associated scaffold protein 1</fullName>
    </submittedName>
</protein>
<dbReference type="AlphaFoldDB" id="A0A8D2BJ22"/>
<evidence type="ECO:0000256" key="3">
    <source>
        <dbReference type="ARBA" id="ARBA00023054"/>
    </source>
</evidence>
<dbReference type="PANTHER" id="PTHR24200">
    <property type="entry name" value="TOUCAN, ISOFORM A"/>
    <property type="match status" value="1"/>
</dbReference>
<evidence type="ECO:0000313" key="7">
    <source>
        <dbReference type="Ensembl" id="ENSSSCP00060022938.1"/>
    </source>
</evidence>
<dbReference type="InterPro" id="IPR051293">
    <property type="entry name" value="MTUS1/CCDC69"/>
</dbReference>
<feature type="compositionally biased region" description="Polar residues" evidence="6">
    <location>
        <begin position="471"/>
        <end position="489"/>
    </location>
</feature>
<evidence type="ECO:0000313" key="8">
    <source>
        <dbReference type="Proteomes" id="UP000694723"/>
    </source>
</evidence>
<evidence type="ECO:0000256" key="5">
    <source>
        <dbReference type="SAM" id="Coils"/>
    </source>
</evidence>
<feature type="region of interest" description="Disordered" evidence="6">
    <location>
        <begin position="1"/>
        <end position="50"/>
    </location>
</feature>
<feature type="compositionally biased region" description="Low complexity" evidence="6">
    <location>
        <begin position="535"/>
        <end position="549"/>
    </location>
</feature>
<feature type="coiled-coil region" evidence="5">
    <location>
        <begin position="828"/>
        <end position="883"/>
    </location>
</feature>
<proteinExistence type="inferred from homology"/>
<dbReference type="PANTHER" id="PTHR24200:SF7">
    <property type="entry name" value="MICROTUBULE-ASSOCIATED TUMOR SUPPRESSOR 1"/>
    <property type="match status" value="1"/>
</dbReference>
<feature type="region of interest" description="Disordered" evidence="6">
    <location>
        <begin position="593"/>
        <end position="612"/>
    </location>
</feature>
<dbReference type="Proteomes" id="UP000694723">
    <property type="component" value="Unplaced"/>
</dbReference>
<evidence type="ECO:0000256" key="1">
    <source>
        <dbReference type="ARBA" id="ARBA00004123"/>
    </source>
</evidence>
<feature type="compositionally biased region" description="Polar residues" evidence="6">
    <location>
        <begin position="1147"/>
        <end position="1162"/>
    </location>
</feature>
<feature type="coiled-coil region" evidence="5">
    <location>
        <begin position="915"/>
        <end position="942"/>
    </location>
</feature>